<keyword evidence="2" id="KW-1185">Reference proteome</keyword>
<dbReference type="EMBL" id="NKXS01001160">
    <property type="protein sequence ID" value="PIN20197.1"/>
    <property type="molecule type" value="Genomic_DNA"/>
</dbReference>
<name>A0A2G9HRP3_9LAMI</name>
<protein>
    <submittedName>
        <fullName evidence="1">Uncharacterized protein</fullName>
    </submittedName>
</protein>
<comment type="caution">
    <text evidence="1">The sequence shown here is derived from an EMBL/GenBank/DDBJ whole genome shotgun (WGS) entry which is preliminary data.</text>
</comment>
<reference evidence="2" key="1">
    <citation type="journal article" date="2018" name="Gigascience">
        <title>Genome assembly of the Pink Ipe (Handroanthus impetiginosus, Bignoniaceae), a highly valued, ecologically keystone Neotropical timber forest tree.</title>
        <authorList>
            <person name="Silva-Junior O.B."/>
            <person name="Grattapaglia D."/>
            <person name="Novaes E."/>
            <person name="Collevatti R.G."/>
        </authorList>
    </citation>
    <scope>NUCLEOTIDE SEQUENCE [LARGE SCALE GENOMIC DNA]</scope>
    <source>
        <strain evidence="2">cv. UFG-1</strain>
    </source>
</reference>
<organism evidence="1 2">
    <name type="scientific">Handroanthus impetiginosus</name>
    <dbReference type="NCBI Taxonomy" id="429701"/>
    <lineage>
        <taxon>Eukaryota</taxon>
        <taxon>Viridiplantae</taxon>
        <taxon>Streptophyta</taxon>
        <taxon>Embryophyta</taxon>
        <taxon>Tracheophyta</taxon>
        <taxon>Spermatophyta</taxon>
        <taxon>Magnoliopsida</taxon>
        <taxon>eudicotyledons</taxon>
        <taxon>Gunneridae</taxon>
        <taxon>Pentapetalae</taxon>
        <taxon>asterids</taxon>
        <taxon>lamiids</taxon>
        <taxon>Lamiales</taxon>
        <taxon>Bignoniaceae</taxon>
        <taxon>Crescentiina</taxon>
        <taxon>Tabebuia alliance</taxon>
        <taxon>Handroanthus</taxon>
    </lineage>
</organism>
<evidence type="ECO:0000313" key="2">
    <source>
        <dbReference type="Proteomes" id="UP000231279"/>
    </source>
</evidence>
<dbReference type="Proteomes" id="UP000231279">
    <property type="component" value="Unassembled WGS sequence"/>
</dbReference>
<accession>A0A2G9HRP3</accession>
<proteinExistence type="predicted"/>
<evidence type="ECO:0000313" key="1">
    <source>
        <dbReference type="EMBL" id="PIN20197.1"/>
    </source>
</evidence>
<sequence length="80" mass="8702">MLRFARLWSSFDSIGNFCSVKPTIVSGVADHEVVICIPTWKSDLSGGNHQGVVTHRLVLAKHCGSLCSAFSADDRTAHFL</sequence>
<gene>
    <name evidence="1" type="ORF">CDL12_07095</name>
</gene>
<dbReference type="AlphaFoldDB" id="A0A2G9HRP3"/>